<comment type="similarity">
    <text evidence="5">Belongs to the class-II pyridoxal-phosphate-dependent aminotransferase family. MalY/PatB cystathionine beta-lyase subfamily.</text>
</comment>
<dbReference type="AlphaFoldDB" id="A0A9W6HRW6"/>
<dbReference type="Gene3D" id="3.40.640.10">
    <property type="entry name" value="Type I PLP-dependent aspartate aminotransferase-like (Major domain)"/>
    <property type="match status" value="1"/>
</dbReference>
<reference evidence="7" key="2">
    <citation type="submission" date="2023-01" db="EMBL/GenBank/DDBJ databases">
        <authorList>
            <person name="Sun Q."/>
            <person name="Evtushenko L."/>
        </authorList>
    </citation>
    <scope>NUCLEOTIDE SEQUENCE</scope>
    <source>
        <strain evidence="7">VKM Ac-1958</strain>
    </source>
</reference>
<dbReference type="SUPFAM" id="SSF53383">
    <property type="entry name" value="PLP-dependent transferases"/>
    <property type="match status" value="1"/>
</dbReference>
<evidence type="ECO:0000259" key="6">
    <source>
        <dbReference type="Pfam" id="PF00155"/>
    </source>
</evidence>
<dbReference type="InterPro" id="IPR015421">
    <property type="entry name" value="PyrdxlP-dep_Trfase_major"/>
</dbReference>
<keyword evidence="8" id="KW-1185">Reference proteome</keyword>
<protein>
    <recommendedName>
        <fullName evidence="2">cysteine-S-conjugate beta-lyase</fullName>
        <ecNumber evidence="2">4.4.1.13</ecNumber>
    </recommendedName>
</protein>
<dbReference type="Pfam" id="PF00155">
    <property type="entry name" value="Aminotran_1_2"/>
    <property type="match status" value="1"/>
</dbReference>
<dbReference type="PANTHER" id="PTHR43525:SF2">
    <property type="entry name" value="CYSTATHIONINE BETA-LYASE-RELATED"/>
    <property type="match status" value="1"/>
</dbReference>
<comment type="caution">
    <text evidence="7">The sequence shown here is derived from an EMBL/GenBank/DDBJ whole genome shotgun (WGS) entry which is preliminary data.</text>
</comment>
<keyword evidence="4" id="KW-0456">Lyase</keyword>
<evidence type="ECO:0000256" key="2">
    <source>
        <dbReference type="ARBA" id="ARBA00012224"/>
    </source>
</evidence>
<reference evidence="7" key="1">
    <citation type="journal article" date="2014" name="Int. J. Syst. Evol. Microbiol.">
        <title>Complete genome sequence of Corynebacterium casei LMG S-19264T (=DSM 44701T), isolated from a smear-ripened cheese.</title>
        <authorList>
            <consortium name="US DOE Joint Genome Institute (JGI-PGF)"/>
            <person name="Walter F."/>
            <person name="Albersmeier A."/>
            <person name="Kalinowski J."/>
            <person name="Ruckert C."/>
        </authorList>
    </citation>
    <scope>NUCLEOTIDE SEQUENCE</scope>
    <source>
        <strain evidence="7">VKM Ac-1958</strain>
    </source>
</reference>
<dbReference type="Gene3D" id="3.90.1150.10">
    <property type="entry name" value="Aspartate Aminotransferase, domain 1"/>
    <property type="match status" value="1"/>
</dbReference>
<evidence type="ECO:0000256" key="4">
    <source>
        <dbReference type="ARBA" id="ARBA00023239"/>
    </source>
</evidence>
<keyword evidence="7" id="KW-0808">Transferase</keyword>
<comment type="cofactor">
    <cofactor evidence="1">
        <name>pyridoxal 5'-phosphate</name>
        <dbReference type="ChEBI" id="CHEBI:597326"/>
    </cofactor>
</comment>
<dbReference type="EC" id="4.4.1.13" evidence="2"/>
<dbReference type="InterPro" id="IPR004839">
    <property type="entry name" value="Aminotransferase_I/II_large"/>
</dbReference>
<dbReference type="PANTHER" id="PTHR43525">
    <property type="entry name" value="PROTEIN MALY"/>
    <property type="match status" value="1"/>
</dbReference>
<dbReference type="EMBL" id="BSET01000001">
    <property type="protein sequence ID" value="GLK01292.1"/>
    <property type="molecule type" value="Genomic_DNA"/>
</dbReference>
<dbReference type="InterPro" id="IPR015424">
    <property type="entry name" value="PyrdxlP-dep_Trfase"/>
</dbReference>
<dbReference type="Proteomes" id="UP001142325">
    <property type="component" value="Unassembled WGS sequence"/>
</dbReference>
<name>A0A9W6HRW6_9MICO</name>
<evidence type="ECO:0000313" key="8">
    <source>
        <dbReference type="Proteomes" id="UP001142325"/>
    </source>
</evidence>
<dbReference type="InterPro" id="IPR015422">
    <property type="entry name" value="PyrdxlP-dep_Trfase_small"/>
</dbReference>
<dbReference type="GO" id="GO:0047804">
    <property type="term" value="F:cysteine-S-conjugate beta-lyase activity"/>
    <property type="evidence" value="ECO:0007669"/>
    <property type="project" value="UniProtKB-EC"/>
</dbReference>
<sequence length="384" mass="42055">MHKAFDETTIADLQEQGSLKWSHFPDTIGAFVAEMDFGTAPAVRDAMHAAIDRGQLGYLPQHLLTGLGEATAAWHRDAYGWEIDPARVHHASDVLNALEVTIRHYSTPGSAVIVLTPSYMPFLRVPKECEREIIEVPMVVRDGRYEMDLDGIERAFEAGANLFILCNPHNPVGTVFRRDELLALSEVVERHGGRVFSDEIHAPLIYQGGTHVPYASLTPETAAHTVTATSVTKAWNIPGLKCAQLIFSNDADVATWNEGAQVARSSASTIGVIASIAAYNDGREWLDGVIEYLDGNRRELHAQLAEHLPEVTSTMPEGTYIAWLDARALGHENASVFFREAAGVALTDGVACGRGYENYLRFIFATPRPVITEAVRRMAAAVHG</sequence>
<dbReference type="CDD" id="cd00609">
    <property type="entry name" value="AAT_like"/>
    <property type="match status" value="1"/>
</dbReference>
<proteinExistence type="inferred from homology"/>
<dbReference type="InterPro" id="IPR051798">
    <property type="entry name" value="Class-II_PLP-Dep_Aminotrans"/>
</dbReference>
<organism evidence="7 8">
    <name type="scientific">Microbacterium keratanolyticum</name>
    <dbReference type="NCBI Taxonomy" id="67574"/>
    <lineage>
        <taxon>Bacteria</taxon>
        <taxon>Bacillati</taxon>
        <taxon>Actinomycetota</taxon>
        <taxon>Actinomycetes</taxon>
        <taxon>Micrococcales</taxon>
        <taxon>Microbacteriaceae</taxon>
        <taxon>Microbacterium</taxon>
    </lineage>
</organism>
<dbReference type="RefSeq" id="WP_271171492.1">
    <property type="nucleotide sequence ID" value="NZ_BAAAUM010000001.1"/>
</dbReference>
<dbReference type="GO" id="GO:0030170">
    <property type="term" value="F:pyridoxal phosphate binding"/>
    <property type="evidence" value="ECO:0007669"/>
    <property type="project" value="InterPro"/>
</dbReference>
<evidence type="ECO:0000256" key="1">
    <source>
        <dbReference type="ARBA" id="ARBA00001933"/>
    </source>
</evidence>
<evidence type="ECO:0000256" key="5">
    <source>
        <dbReference type="ARBA" id="ARBA00037974"/>
    </source>
</evidence>
<keyword evidence="3" id="KW-0663">Pyridoxal phosphate</keyword>
<evidence type="ECO:0000313" key="7">
    <source>
        <dbReference type="EMBL" id="GLK01292.1"/>
    </source>
</evidence>
<gene>
    <name evidence="7" type="ORF">GCM10017596_10070</name>
</gene>
<keyword evidence="7" id="KW-0032">Aminotransferase</keyword>
<accession>A0A9W6HRW6</accession>
<dbReference type="GO" id="GO:0008483">
    <property type="term" value="F:transaminase activity"/>
    <property type="evidence" value="ECO:0007669"/>
    <property type="project" value="UniProtKB-KW"/>
</dbReference>
<evidence type="ECO:0000256" key="3">
    <source>
        <dbReference type="ARBA" id="ARBA00022898"/>
    </source>
</evidence>
<feature type="domain" description="Aminotransferase class I/classII large" evidence="6">
    <location>
        <begin position="34"/>
        <end position="377"/>
    </location>
</feature>